<feature type="region of interest" description="Disordered" evidence="11">
    <location>
        <begin position="178"/>
        <end position="204"/>
    </location>
</feature>
<evidence type="ECO:0000256" key="5">
    <source>
        <dbReference type="ARBA" id="ARBA00022750"/>
    </source>
</evidence>
<comment type="similarity">
    <text evidence="1 9 10">Belongs to the peptidase A8 family.</text>
</comment>
<dbReference type="Proteomes" id="UP000293291">
    <property type="component" value="Unassembled WGS sequence"/>
</dbReference>
<evidence type="ECO:0000256" key="7">
    <source>
        <dbReference type="ARBA" id="ARBA00022989"/>
    </source>
</evidence>
<evidence type="ECO:0000256" key="8">
    <source>
        <dbReference type="ARBA" id="ARBA00023136"/>
    </source>
</evidence>
<comment type="function">
    <text evidence="9">This protein specifically catalyzes the removal of signal peptides from prolipoproteins.</text>
</comment>
<dbReference type="AlphaFoldDB" id="A0A4Q2SBR8"/>
<dbReference type="EC" id="3.4.23.36" evidence="9"/>
<feature type="active site" evidence="9">
    <location>
        <position position="141"/>
    </location>
</feature>
<dbReference type="HAMAP" id="MF_00161">
    <property type="entry name" value="LspA"/>
    <property type="match status" value="1"/>
</dbReference>
<feature type="transmembrane region" description="Helical" evidence="9">
    <location>
        <begin position="82"/>
        <end position="100"/>
    </location>
</feature>
<feature type="active site" evidence="9">
    <location>
        <position position="155"/>
    </location>
</feature>
<feature type="transmembrane region" description="Helical" evidence="9">
    <location>
        <begin position="107"/>
        <end position="125"/>
    </location>
</feature>
<evidence type="ECO:0000256" key="2">
    <source>
        <dbReference type="ARBA" id="ARBA00022475"/>
    </source>
</evidence>
<evidence type="ECO:0000256" key="6">
    <source>
        <dbReference type="ARBA" id="ARBA00022801"/>
    </source>
</evidence>
<keyword evidence="8 9" id="KW-0472">Membrane</keyword>
<dbReference type="GO" id="GO:0006508">
    <property type="term" value="P:proteolysis"/>
    <property type="evidence" value="ECO:0007669"/>
    <property type="project" value="UniProtKB-KW"/>
</dbReference>
<evidence type="ECO:0000256" key="10">
    <source>
        <dbReference type="RuleBase" id="RU004181"/>
    </source>
</evidence>
<dbReference type="PRINTS" id="PR00781">
    <property type="entry name" value="LIPOSIGPTASE"/>
</dbReference>
<dbReference type="GO" id="GO:0005886">
    <property type="term" value="C:plasma membrane"/>
    <property type="evidence" value="ECO:0007669"/>
    <property type="project" value="UniProtKB-SubCell"/>
</dbReference>
<dbReference type="PANTHER" id="PTHR33695:SF1">
    <property type="entry name" value="LIPOPROTEIN SIGNAL PEPTIDASE"/>
    <property type="match status" value="1"/>
</dbReference>
<dbReference type="UniPathway" id="UPA00665"/>
<reference evidence="12 13" key="1">
    <citation type="submission" date="2019-01" db="EMBL/GenBank/DDBJ databases">
        <title>Novel species of Nocardioides.</title>
        <authorList>
            <person name="Liu Q."/>
            <person name="Xin Y.-H."/>
        </authorList>
    </citation>
    <scope>NUCLEOTIDE SEQUENCE [LARGE SCALE GENOMIC DNA]</scope>
    <source>
        <strain evidence="12 13">CGMCC 4.6875</strain>
    </source>
</reference>
<evidence type="ECO:0000256" key="1">
    <source>
        <dbReference type="ARBA" id="ARBA00006139"/>
    </source>
</evidence>
<evidence type="ECO:0000313" key="13">
    <source>
        <dbReference type="Proteomes" id="UP000293291"/>
    </source>
</evidence>
<dbReference type="Pfam" id="PF01252">
    <property type="entry name" value="Peptidase_A8"/>
    <property type="match status" value="1"/>
</dbReference>
<dbReference type="EMBL" id="SDWU01000010">
    <property type="protein sequence ID" value="RYC01966.1"/>
    <property type="molecule type" value="Genomic_DNA"/>
</dbReference>
<dbReference type="RefSeq" id="WP_129455099.1">
    <property type="nucleotide sequence ID" value="NZ_JACXYX010000014.1"/>
</dbReference>
<name>A0A4Q2SBR8_9ACTN</name>
<dbReference type="PANTHER" id="PTHR33695">
    <property type="entry name" value="LIPOPROTEIN SIGNAL PEPTIDASE"/>
    <property type="match status" value="1"/>
</dbReference>
<comment type="pathway">
    <text evidence="9">Protein modification; lipoprotein biosynthesis (signal peptide cleavage).</text>
</comment>
<feature type="compositionally biased region" description="Basic and acidic residues" evidence="11">
    <location>
        <begin position="178"/>
        <end position="190"/>
    </location>
</feature>
<protein>
    <recommendedName>
        <fullName evidence="9">Lipoprotein signal peptidase</fullName>
        <ecNumber evidence="9">3.4.23.36</ecNumber>
    </recommendedName>
    <alternativeName>
        <fullName evidence="9">Prolipoprotein signal peptidase</fullName>
    </alternativeName>
    <alternativeName>
        <fullName evidence="9">Signal peptidase II</fullName>
        <shortName evidence="9">SPase II</shortName>
    </alternativeName>
</protein>
<keyword evidence="7 9" id="KW-1133">Transmembrane helix</keyword>
<evidence type="ECO:0000256" key="9">
    <source>
        <dbReference type="HAMAP-Rule" id="MF_00161"/>
    </source>
</evidence>
<keyword evidence="5 9" id="KW-0064">Aspartyl protease</keyword>
<comment type="caution">
    <text evidence="12">The sequence shown here is derived from an EMBL/GenBank/DDBJ whole genome shotgun (WGS) entry which is preliminary data.</text>
</comment>
<proteinExistence type="inferred from homology"/>
<organism evidence="12 13">
    <name type="scientific">Nocardioides ganghwensis</name>
    <dbReference type="NCBI Taxonomy" id="252230"/>
    <lineage>
        <taxon>Bacteria</taxon>
        <taxon>Bacillati</taxon>
        <taxon>Actinomycetota</taxon>
        <taxon>Actinomycetes</taxon>
        <taxon>Propionibacteriales</taxon>
        <taxon>Nocardioidaceae</taxon>
        <taxon>Nocardioides</taxon>
    </lineage>
</organism>
<comment type="subcellular location">
    <subcellularLocation>
        <location evidence="9">Cell membrane</location>
        <topology evidence="9">Multi-pass membrane protein</topology>
    </subcellularLocation>
</comment>
<dbReference type="OrthoDB" id="4308908at2"/>
<evidence type="ECO:0000256" key="11">
    <source>
        <dbReference type="SAM" id="MobiDB-lite"/>
    </source>
</evidence>
<gene>
    <name evidence="9 12" type="primary">lspA</name>
    <name evidence="12" type="ORF">EUA07_10485</name>
</gene>
<dbReference type="NCBIfam" id="TIGR00077">
    <property type="entry name" value="lspA"/>
    <property type="match status" value="1"/>
</dbReference>
<evidence type="ECO:0000256" key="3">
    <source>
        <dbReference type="ARBA" id="ARBA00022670"/>
    </source>
</evidence>
<keyword evidence="2 9" id="KW-1003">Cell membrane</keyword>
<accession>A0A4Q2SBR8</accession>
<feature type="transmembrane region" description="Helical" evidence="9">
    <location>
        <begin position="145"/>
        <end position="167"/>
    </location>
</feature>
<feature type="transmembrane region" description="Helical" evidence="9">
    <location>
        <begin position="24"/>
        <end position="40"/>
    </location>
</feature>
<keyword evidence="3 9" id="KW-0645">Protease</keyword>
<evidence type="ECO:0000256" key="4">
    <source>
        <dbReference type="ARBA" id="ARBA00022692"/>
    </source>
</evidence>
<comment type="catalytic activity">
    <reaction evidence="9">
        <text>Release of signal peptides from bacterial membrane prolipoproteins. Hydrolyzes -Xaa-Yaa-Zaa-|-(S,diacylglyceryl)Cys-, in which Xaa is hydrophobic (preferably Leu), and Yaa (Ala or Ser) and Zaa (Gly or Ala) have small, neutral side chains.</text>
        <dbReference type="EC" id="3.4.23.36"/>
    </reaction>
</comment>
<sequence>MQAARGASLNHSDQADSVPARRRVDARLVFAGVALLAYALDLGTKQWALSALADGDIPVLGDWFTFHLTFNPGAAFSTGTDFTIVFTALAIVAVVVVLWLSRRIASTGWALALGILLGGVSGNLTDRIVRPPEPFHGHVVDFLMLPNWPVFNIADICINVAAGLIILQTFRGINLDGTREASTGKDREQPETQPGSEPGSGSAA</sequence>
<keyword evidence="4 9" id="KW-0812">Transmembrane</keyword>
<dbReference type="InterPro" id="IPR001872">
    <property type="entry name" value="Peptidase_A8"/>
</dbReference>
<evidence type="ECO:0000313" key="12">
    <source>
        <dbReference type="EMBL" id="RYC01966.1"/>
    </source>
</evidence>
<dbReference type="GO" id="GO:0004190">
    <property type="term" value="F:aspartic-type endopeptidase activity"/>
    <property type="evidence" value="ECO:0007669"/>
    <property type="project" value="UniProtKB-UniRule"/>
</dbReference>
<keyword evidence="6 9" id="KW-0378">Hydrolase</keyword>
<keyword evidence="13" id="KW-1185">Reference proteome</keyword>